<keyword evidence="6" id="KW-0862">Zinc</keyword>
<dbReference type="PROSITE" id="PS51257">
    <property type="entry name" value="PROKAR_LIPOPROTEIN"/>
    <property type="match status" value="1"/>
</dbReference>
<evidence type="ECO:0000256" key="1">
    <source>
        <dbReference type="ARBA" id="ARBA00022670"/>
    </source>
</evidence>
<accession>A0A150WEI6</accession>
<dbReference type="InterPro" id="IPR009045">
    <property type="entry name" value="Zn_M74/Hedgehog-like"/>
</dbReference>
<dbReference type="GO" id="GO:0008237">
    <property type="term" value="F:metallopeptidase activity"/>
    <property type="evidence" value="ECO:0007669"/>
    <property type="project" value="UniProtKB-KW"/>
</dbReference>
<evidence type="ECO:0000256" key="8">
    <source>
        <dbReference type="SAM" id="MobiDB-lite"/>
    </source>
</evidence>
<evidence type="ECO:0000256" key="4">
    <source>
        <dbReference type="ARBA" id="ARBA00022764"/>
    </source>
</evidence>
<feature type="compositionally biased region" description="Basic and acidic residues" evidence="8">
    <location>
        <begin position="292"/>
        <end position="346"/>
    </location>
</feature>
<evidence type="ECO:0000256" key="6">
    <source>
        <dbReference type="ARBA" id="ARBA00022833"/>
    </source>
</evidence>
<keyword evidence="3" id="KW-0732">Signal</keyword>
<dbReference type="GO" id="GO:0006508">
    <property type="term" value="P:proteolysis"/>
    <property type="evidence" value="ECO:0007669"/>
    <property type="project" value="UniProtKB-KW"/>
</dbReference>
<dbReference type="SUPFAM" id="SSF55166">
    <property type="entry name" value="Hedgehog/DD-peptidase"/>
    <property type="match status" value="1"/>
</dbReference>
<name>A0A150WEI6_BDEBC</name>
<organism evidence="9 10">
    <name type="scientific">Bdellovibrio bacteriovorus</name>
    <dbReference type="NCBI Taxonomy" id="959"/>
    <lineage>
        <taxon>Bacteria</taxon>
        <taxon>Pseudomonadati</taxon>
        <taxon>Bdellovibrionota</taxon>
        <taxon>Bdellovibrionia</taxon>
        <taxon>Bdellovibrionales</taxon>
        <taxon>Pseudobdellovibrionaceae</taxon>
        <taxon>Bdellovibrio</taxon>
    </lineage>
</organism>
<feature type="compositionally biased region" description="Basic and acidic residues" evidence="8">
    <location>
        <begin position="196"/>
        <end position="206"/>
    </location>
</feature>
<proteinExistence type="predicted"/>
<feature type="region of interest" description="Disordered" evidence="8">
    <location>
        <begin position="158"/>
        <end position="346"/>
    </location>
</feature>
<dbReference type="AlphaFoldDB" id="A0A150WEI6"/>
<keyword evidence="2" id="KW-0479">Metal-binding</keyword>
<evidence type="ECO:0000256" key="5">
    <source>
        <dbReference type="ARBA" id="ARBA00022801"/>
    </source>
</evidence>
<dbReference type="GO" id="GO:0046872">
    <property type="term" value="F:metal ion binding"/>
    <property type="evidence" value="ECO:0007669"/>
    <property type="project" value="UniProtKB-KW"/>
</dbReference>
<keyword evidence="7" id="KW-0482">Metalloprotease</keyword>
<evidence type="ECO:0008006" key="11">
    <source>
        <dbReference type="Google" id="ProtNLM"/>
    </source>
</evidence>
<feature type="compositionally biased region" description="Acidic residues" evidence="8">
    <location>
        <begin position="220"/>
        <end position="239"/>
    </location>
</feature>
<keyword evidence="1" id="KW-0645">Protease</keyword>
<protein>
    <recommendedName>
        <fullName evidence="11">Lipoprotein</fullName>
    </recommendedName>
</protein>
<comment type="caution">
    <text evidence="9">The sequence shown here is derived from an EMBL/GenBank/DDBJ whole genome shotgun (WGS) entry which is preliminary data.</text>
</comment>
<dbReference type="GO" id="GO:0030288">
    <property type="term" value="C:outer membrane-bounded periplasmic space"/>
    <property type="evidence" value="ECO:0007669"/>
    <property type="project" value="InterPro"/>
</dbReference>
<feature type="compositionally biased region" description="Basic and acidic residues" evidence="8">
    <location>
        <begin position="248"/>
        <end position="278"/>
    </location>
</feature>
<dbReference type="Proteomes" id="UP000075320">
    <property type="component" value="Unassembled WGS sequence"/>
</dbReference>
<dbReference type="OrthoDB" id="5290895at2"/>
<reference evidence="9 10" key="1">
    <citation type="submission" date="2016-03" db="EMBL/GenBank/DDBJ databases">
        <authorList>
            <person name="Ploux O."/>
        </authorList>
    </citation>
    <scope>NUCLEOTIDE SEQUENCE [LARGE SCALE GENOMIC DNA]</scope>
    <source>
        <strain evidence="9 10">R0</strain>
    </source>
</reference>
<keyword evidence="10" id="KW-1185">Reference proteome</keyword>
<sequence>MKDFLVRTLIIIPLLSGGCAPEARRNATKASEPVEVETTYEPPRPTIVKEEGYKIARGATKLKDIQAKFDEETRSMRLSGAIEYLPAQGGAYRNIKVDLVGLLKDGFIVLKPEPGSDIDEKVTVAAKATCLSEEGTCSSSFIDIYLYTDGIVYHHQVETKKPKKEAPPEKEKKPEVKKENSPKKDQEVTPATQTGERMRRPEKDDIILQEDDYDRYGDQSAEDDGEEEHEDHEESEEDGQYVGTVSEDIEKILKVKPELERPQTKEERDERAEKNKEEPEIENVPVPLPRPKNPEKNEDSKKVDPKKEDSKKEEPKKEEPKKTEPKKEEPKKEEPKKEPAETVEKPKMVATQSIGAVNSGRLENAVNILNWQKEHAPAGFNVIRPFRKTHFATNEMAYILRIIGKTTLNTVPSYVVPVGDISLEKGGTIYNDQGKARHKSHKTGRDADVGYYYENKTLMTNLFSAVKNKKSWMPEQQWALFKTIVRTQYIDRIFVHPALKRELCDVAIKKGEIDKNAKSGVAFETLRRLIPDSGHDTHFHVRVKCSKAQYACKQMVDPEAKTGCF</sequence>
<dbReference type="GO" id="GO:0004252">
    <property type="term" value="F:serine-type endopeptidase activity"/>
    <property type="evidence" value="ECO:0007669"/>
    <property type="project" value="InterPro"/>
</dbReference>
<feature type="compositionally biased region" description="Basic and acidic residues" evidence="8">
    <location>
        <begin position="158"/>
        <end position="187"/>
    </location>
</feature>
<dbReference type="Gene3D" id="3.30.1380.10">
    <property type="match status" value="1"/>
</dbReference>
<dbReference type="EMBL" id="LUKE01000006">
    <property type="protein sequence ID" value="KYG61507.1"/>
    <property type="molecule type" value="Genomic_DNA"/>
</dbReference>
<keyword evidence="4" id="KW-0574">Periplasm</keyword>
<evidence type="ECO:0000256" key="2">
    <source>
        <dbReference type="ARBA" id="ARBA00022723"/>
    </source>
</evidence>
<evidence type="ECO:0000313" key="10">
    <source>
        <dbReference type="Proteomes" id="UP000075320"/>
    </source>
</evidence>
<dbReference type="InterPro" id="IPR005073">
    <property type="entry name" value="Peptidase_M74"/>
</dbReference>
<evidence type="ECO:0000256" key="3">
    <source>
        <dbReference type="ARBA" id="ARBA00022729"/>
    </source>
</evidence>
<evidence type="ECO:0000313" key="9">
    <source>
        <dbReference type="EMBL" id="KYG61507.1"/>
    </source>
</evidence>
<evidence type="ECO:0000256" key="7">
    <source>
        <dbReference type="ARBA" id="ARBA00023049"/>
    </source>
</evidence>
<dbReference type="Pfam" id="PF03411">
    <property type="entry name" value="Peptidase_M74"/>
    <property type="match status" value="1"/>
</dbReference>
<gene>
    <name evidence="9" type="ORF">AZI86_17520</name>
</gene>
<keyword evidence="5" id="KW-0378">Hydrolase</keyword>